<dbReference type="AlphaFoldDB" id="A0A3E1BXE2"/>
<proteinExistence type="predicted"/>
<reference evidence="1 2" key="1">
    <citation type="submission" date="2017-03" db="EMBL/GenBank/DDBJ databases">
        <title>Genome analysis of Rhizobial strains effectives or ineffectives for nitrogen fixation isolated from bean seeds.</title>
        <authorList>
            <person name="Peralta H."/>
            <person name="Aguilar-Vera A."/>
            <person name="Mora Y."/>
            <person name="Vargas-Lagunas C."/>
            <person name="Girard L."/>
            <person name="Mora J."/>
        </authorList>
    </citation>
    <scope>NUCLEOTIDE SEQUENCE [LARGE SCALE GENOMIC DNA]</scope>
    <source>
        <strain evidence="1 2">CCGM5</strain>
    </source>
</reference>
<sequence>MLVALLLVQNVGQSAEAHAKDGGRAKAIKIVTVTEEGRSITAKIRIKSYPDPENDAYVLRSGEGFTVISVDKCDDLVSISAISETIGIIRKTGDSVPDWLPCTEPELTFNDFVIVPLTLSISNPEFKQTEFWSKTLGKAAVEMSPELPRDIADAFAQREYGKISIIATELEKSIREAGKVDEANFLYSIALDAGARGVLMSAGQNVDPTMADVLEYSTDSHRFELKADVREAVQDYQIKNLGLAKESKALGKFTWETMKSLPGGGNVYAPQYQLPPRSAEDFNGEILQGLEQPQY</sequence>
<name>A0A3E1BXE2_RHILT</name>
<dbReference type="RefSeq" id="WP_116272620.1">
    <property type="nucleotide sequence ID" value="NZ_KZ859521.1"/>
</dbReference>
<protein>
    <submittedName>
        <fullName evidence="1">Uncharacterized protein</fullName>
    </submittedName>
</protein>
<evidence type="ECO:0000313" key="2">
    <source>
        <dbReference type="Proteomes" id="UP000256748"/>
    </source>
</evidence>
<evidence type="ECO:0000313" key="1">
    <source>
        <dbReference type="EMBL" id="RFB99951.1"/>
    </source>
</evidence>
<gene>
    <name evidence="1" type="ORF">B5K10_05455</name>
</gene>
<comment type="caution">
    <text evidence="1">The sequence shown here is derived from an EMBL/GenBank/DDBJ whole genome shotgun (WGS) entry which is preliminary data.</text>
</comment>
<organism evidence="1 2">
    <name type="scientific">Rhizobium leguminosarum bv. trifolii</name>
    <dbReference type="NCBI Taxonomy" id="386"/>
    <lineage>
        <taxon>Bacteria</taxon>
        <taxon>Pseudomonadati</taxon>
        <taxon>Pseudomonadota</taxon>
        <taxon>Alphaproteobacteria</taxon>
        <taxon>Hyphomicrobiales</taxon>
        <taxon>Rhizobiaceae</taxon>
        <taxon>Rhizobium/Agrobacterium group</taxon>
        <taxon>Rhizobium</taxon>
    </lineage>
</organism>
<dbReference type="EMBL" id="NAOO01000004">
    <property type="protein sequence ID" value="RFB99951.1"/>
    <property type="molecule type" value="Genomic_DNA"/>
</dbReference>
<dbReference type="Proteomes" id="UP000256748">
    <property type="component" value="Unassembled WGS sequence"/>
</dbReference>
<accession>A0A3E1BXE2</accession>